<protein>
    <recommendedName>
        <fullName evidence="1">UPF0342 protein Thert_03458</fullName>
    </recommendedName>
</protein>
<dbReference type="SUPFAM" id="SSF158622">
    <property type="entry name" value="YheA/YmcA-like"/>
    <property type="match status" value="1"/>
</dbReference>
<accession>A0A223I371</accession>
<dbReference type="Proteomes" id="UP000214975">
    <property type="component" value="Chromosome"/>
</dbReference>
<sequence>MNVYDKAYELKKAIEELPEYKAFKEAFEKVDSNEQNKKMLEDFRKKQLEIQTKELTGKEVTKEDEEMLKKLYEILSLNPELNAYLSAEYSFSRIMDDITKIIMDVVNLK</sequence>
<dbReference type="InterPro" id="IPR023378">
    <property type="entry name" value="YheA/YmcA-like_dom_sf"/>
</dbReference>
<dbReference type="Pfam" id="PF06133">
    <property type="entry name" value="Com_YlbF"/>
    <property type="match status" value="1"/>
</dbReference>
<dbReference type="EMBL" id="CP016893">
    <property type="protein sequence ID" value="AST59178.1"/>
    <property type="molecule type" value="Genomic_DNA"/>
</dbReference>
<evidence type="ECO:0000256" key="1">
    <source>
        <dbReference type="HAMAP-Rule" id="MF_01526"/>
    </source>
</evidence>
<evidence type="ECO:0000313" key="3">
    <source>
        <dbReference type="Proteomes" id="UP000214975"/>
    </source>
</evidence>
<proteinExistence type="inferred from homology"/>
<organism evidence="2 3">
    <name type="scientific">Thermoanaerobacterium thermosaccharolyticum</name>
    <name type="common">Clostridium thermosaccharolyticum</name>
    <dbReference type="NCBI Taxonomy" id="1517"/>
    <lineage>
        <taxon>Bacteria</taxon>
        <taxon>Bacillati</taxon>
        <taxon>Bacillota</taxon>
        <taxon>Clostridia</taxon>
        <taxon>Thermoanaerobacterales</taxon>
        <taxon>Thermoanaerobacteraceae</taxon>
        <taxon>Thermoanaerobacterium</taxon>
    </lineage>
</organism>
<reference evidence="2 3" key="1">
    <citation type="submission" date="2016-08" db="EMBL/GenBank/DDBJ databases">
        <title>A novel genetic cassette of butanologenic Thermoanaerobacterium thermosaccharolyticum that directly convert cellulose to butanol.</title>
        <authorList>
            <person name="Li T."/>
            <person name="He J."/>
        </authorList>
    </citation>
    <scope>NUCLEOTIDE SEQUENCE [LARGE SCALE GENOMIC DNA]</scope>
    <source>
        <strain evidence="2 3">TG57</strain>
    </source>
</reference>
<gene>
    <name evidence="2" type="ORF">Thert_03458</name>
</gene>
<evidence type="ECO:0000313" key="2">
    <source>
        <dbReference type="EMBL" id="AST59178.1"/>
    </source>
</evidence>
<dbReference type="AlphaFoldDB" id="A0A223I371"/>
<dbReference type="InterPro" id="IPR010368">
    <property type="entry name" value="Com_YlbF"/>
</dbReference>
<dbReference type="HAMAP" id="MF_01526">
    <property type="entry name" value="UPF0342"/>
    <property type="match status" value="1"/>
</dbReference>
<comment type="similarity">
    <text evidence="1">Belongs to the UPF0342 family.</text>
</comment>
<dbReference type="RefSeq" id="WP_015311512.1">
    <property type="nucleotide sequence ID" value="NZ_CP016893.1"/>
</dbReference>
<name>A0A223I371_THETR</name>
<dbReference type="Gene3D" id="1.20.1500.10">
    <property type="entry name" value="YheA/YmcA-like"/>
    <property type="match status" value="1"/>
</dbReference>